<evidence type="ECO:0000313" key="2">
    <source>
        <dbReference type="EMBL" id="KZV94129.1"/>
    </source>
</evidence>
<sequence>MRNTICAYHTERLKLASTFPTTAGLDAALNALDDRHLATIRQNTADLLSFYVVLVDALQTYYDQVRAPLTEGLDGVASCSRRNR</sequence>
<dbReference type="Pfam" id="PF02252">
    <property type="entry name" value="PA28_C"/>
    <property type="match status" value="1"/>
</dbReference>
<proteinExistence type="predicted"/>
<protein>
    <recommendedName>
        <fullName evidence="1">Proteasome activator PA28 C-terminal domain-containing protein</fullName>
    </recommendedName>
</protein>
<accession>A0A166AQA8</accession>
<reference evidence="2 3" key="1">
    <citation type="journal article" date="2016" name="Mol. Biol. Evol.">
        <title>Comparative Genomics of Early-Diverging Mushroom-Forming Fungi Provides Insights into the Origins of Lignocellulose Decay Capabilities.</title>
        <authorList>
            <person name="Nagy L.G."/>
            <person name="Riley R."/>
            <person name="Tritt A."/>
            <person name="Adam C."/>
            <person name="Daum C."/>
            <person name="Floudas D."/>
            <person name="Sun H."/>
            <person name="Yadav J.S."/>
            <person name="Pangilinan J."/>
            <person name="Larsson K.H."/>
            <person name="Matsuura K."/>
            <person name="Barry K."/>
            <person name="Labutti K."/>
            <person name="Kuo R."/>
            <person name="Ohm R.A."/>
            <person name="Bhattacharya S.S."/>
            <person name="Shirouzu T."/>
            <person name="Yoshinaga Y."/>
            <person name="Martin F.M."/>
            <person name="Grigoriev I.V."/>
            <person name="Hibbett D.S."/>
        </authorList>
    </citation>
    <scope>NUCLEOTIDE SEQUENCE [LARGE SCALE GENOMIC DNA]</scope>
    <source>
        <strain evidence="2 3">HHB12029</strain>
    </source>
</reference>
<dbReference type="InterPro" id="IPR036252">
    <property type="entry name" value="Proteasome_activ_sf"/>
</dbReference>
<name>A0A166AQA8_EXIGL</name>
<dbReference type="SUPFAM" id="SSF47216">
    <property type="entry name" value="Proteasome activator"/>
    <property type="match status" value="1"/>
</dbReference>
<keyword evidence="3" id="KW-1185">Reference proteome</keyword>
<dbReference type="GO" id="GO:0008537">
    <property type="term" value="C:proteasome activator complex"/>
    <property type="evidence" value="ECO:0007669"/>
    <property type="project" value="InterPro"/>
</dbReference>
<feature type="domain" description="Proteasome activator PA28 C-terminal" evidence="1">
    <location>
        <begin position="2"/>
        <end position="69"/>
    </location>
</feature>
<dbReference type="Proteomes" id="UP000077266">
    <property type="component" value="Unassembled WGS sequence"/>
</dbReference>
<evidence type="ECO:0000313" key="3">
    <source>
        <dbReference type="Proteomes" id="UP000077266"/>
    </source>
</evidence>
<gene>
    <name evidence="2" type="ORF">EXIGLDRAFT_737431</name>
</gene>
<dbReference type="EMBL" id="KV425978">
    <property type="protein sequence ID" value="KZV94129.1"/>
    <property type="molecule type" value="Genomic_DNA"/>
</dbReference>
<dbReference type="AlphaFoldDB" id="A0A166AQA8"/>
<dbReference type="InParanoid" id="A0A166AQA8"/>
<evidence type="ECO:0000259" key="1">
    <source>
        <dbReference type="Pfam" id="PF02252"/>
    </source>
</evidence>
<organism evidence="2 3">
    <name type="scientific">Exidia glandulosa HHB12029</name>
    <dbReference type="NCBI Taxonomy" id="1314781"/>
    <lineage>
        <taxon>Eukaryota</taxon>
        <taxon>Fungi</taxon>
        <taxon>Dikarya</taxon>
        <taxon>Basidiomycota</taxon>
        <taxon>Agaricomycotina</taxon>
        <taxon>Agaricomycetes</taxon>
        <taxon>Auriculariales</taxon>
        <taxon>Exidiaceae</taxon>
        <taxon>Exidia</taxon>
    </lineage>
</organism>
<dbReference type="InterPro" id="IPR003186">
    <property type="entry name" value="PA28_C"/>
</dbReference>